<dbReference type="EC" id="2.3.1.225" evidence="7"/>
<evidence type="ECO:0000256" key="1">
    <source>
        <dbReference type="ARBA" id="ARBA00004141"/>
    </source>
</evidence>
<keyword evidence="2 7" id="KW-0808">Transferase</keyword>
<dbReference type="WBParaSite" id="SSLN_0000674801-mRNA-1">
    <property type="protein sequence ID" value="SSLN_0000674801-mRNA-1"/>
    <property type="gene ID" value="SSLN_0000674801"/>
</dbReference>
<evidence type="ECO:0000259" key="8">
    <source>
        <dbReference type="Pfam" id="PF01529"/>
    </source>
</evidence>
<keyword evidence="3 7" id="KW-0812">Transmembrane</keyword>
<protein>
    <recommendedName>
        <fullName evidence="7">Palmitoyltransferase</fullName>
        <ecNumber evidence="7">2.3.1.225</ecNumber>
    </recommendedName>
</protein>
<dbReference type="Pfam" id="PF01529">
    <property type="entry name" value="DHHC"/>
    <property type="match status" value="1"/>
</dbReference>
<feature type="transmembrane region" description="Helical" evidence="7">
    <location>
        <begin position="167"/>
        <end position="186"/>
    </location>
</feature>
<dbReference type="PROSITE" id="PS50216">
    <property type="entry name" value="DHHC"/>
    <property type="match status" value="1"/>
</dbReference>
<keyword evidence="10" id="KW-1185">Reference proteome</keyword>
<dbReference type="GO" id="GO:0016020">
    <property type="term" value="C:membrane"/>
    <property type="evidence" value="ECO:0007669"/>
    <property type="project" value="UniProtKB-SubCell"/>
</dbReference>
<gene>
    <name evidence="9" type="ORF">SSLN_LOCUS6542</name>
</gene>
<dbReference type="GO" id="GO:0019706">
    <property type="term" value="F:protein-cysteine S-palmitoyltransferase activity"/>
    <property type="evidence" value="ECO:0007669"/>
    <property type="project" value="UniProtKB-EC"/>
</dbReference>
<evidence type="ECO:0000256" key="4">
    <source>
        <dbReference type="ARBA" id="ARBA00022989"/>
    </source>
</evidence>
<sequence length="540" mass="58635">MDKSPFLELEEGTLGGSDSRLAQENSVIQNAPLNEQTESTQWAGGSNQVQSRSLYPPVVQAGSRFRGQKELDVNTWDEEAAEHLQTMRRTPGDLCDCLRPCRRPLKLRYPPTSLKMVENLENGYPLPRGVVWFVRDCAGGVCMVMTWLLISYAEFVVSAILLPQIQSATFCWIMGIIYHIFAFLAVSSHLKAVFSDPGTIRLGNATKDAVMRIYLATGSNQPIVRCPKCYCIKPPRTHHCSCCKRCVRKMDHHCPWVNNCVGEGNQKFFVLFNLYIFLMSSTALIMVIYFFMSCYVEFGRCLDNSSTWITTINGGNGTLPSTILSISLGFESVLFGLFTMAIGCSQMSSIVQDETSVESLKRDKTAARLRISKREALANVFGRPLSWRCLNPFSPPPPLVPVIPPVSDAAFISGAAANGDLRRSGFGYSTNGVPLGGSGATADGSVAVGADGTTALELQHRSRDVVNAPVAALTGTQLSLLAPRSWVLPAATPRATVTTGGLNQVRVSGVVCVYTPGMSDSRTSHLPLSKCPTVGVTATP</sequence>
<evidence type="ECO:0000256" key="3">
    <source>
        <dbReference type="ARBA" id="ARBA00022692"/>
    </source>
</evidence>
<keyword evidence="4 7" id="KW-1133">Transmembrane helix</keyword>
<feature type="transmembrane region" description="Helical" evidence="7">
    <location>
        <begin position="137"/>
        <end position="161"/>
    </location>
</feature>
<evidence type="ECO:0000256" key="2">
    <source>
        <dbReference type="ARBA" id="ARBA00022679"/>
    </source>
</evidence>
<comment type="catalytic activity">
    <reaction evidence="7">
        <text>L-cysteinyl-[protein] + hexadecanoyl-CoA = S-hexadecanoyl-L-cysteinyl-[protein] + CoA</text>
        <dbReference type="Rhea" id="RHEA:36683"/>
        <dbReference type="Rhea" id="RHEA-COMP:10131"/>
        <dbReference type="Rhea" id="RHEA-COMP:11032"/>
        <dbReference type="ChEBI" id="CHEBI:29950"/>
        <dbReference type="ChEBI" id="CHEBI:57287"/>
        <dbReference type="ChEBI" id="CHEBI:57379"/>
        <dbReference type="ChEBI" id="CHEBI:74151"/>
        <dbReference type="EC" id="2.3.1.225"/>
    </reaction>
</comment>
<organism evidence="11">
    <name type="scientific">Schistocephalus solidus</name>
    <name type="common">Tapeworm</name>
    <dbReference type="NCBI Taxonomy" id="70667"/>
    <lineage>
        <taxon>Eukaryota</taxon>
        <taxon>Metazoa</taxon>
        <taxon>Spiralia</taxon>
        <taxon>Lophotrochozoa</taxon>
        <taxon>Platyhelminthes</taxon>
        <taxon>Cestoda</taxon>
        <taxon>Eucestoda</taxon>
        <taxon>Diphyllobothriidea</taxon>
        <taxon>Diphyllobothriidae</taxon>
        <taxon>Schistocephalus</taxon>
    </lineage>
</organism>
<dbReference type="InterPro" id="IPR001594">
    <property type="entry name" value="Palmitoyltrfase_DHHC"/>
</dbReference>
<keyword evidence="6 7" id="KW-0012">Acyltransferase</keyword>
<dbReference type="PANTHER" id="PTHR12246">
    <property type="entry name" value="PALMITOYLTRANSFERASE ZDHHC16"/>
    <property type="match status" value="1"/>
</dbReference>
<feature type="transmembrane region" description="Helical" evidence="7">
    <location>
        <begin position="268"/>
        <end position="292"/>
    </location>
</feature>
<comment type="similarity">
    <text evidence="7">Belongs to the DHHC palmitoyltransferase family.</text>
</comment>
<feature type="domain" description="Palmitoyltransferase DHHC" evidence="8">
    <location>
        <begin position="226"/>
        <end position="361"/>
    </location>
</feature>
<evidence type="ECO:0000256" key="7">
    <source>
        <dbReference type="RuleBase" id="RU079119"/>
    </source>
</evidence>
<evidence type="ECO:0000313" key="11">
    <source>
        <dbReference type="WBParaSite" id="SSLN_0000674801-mRNA-1"/>
    </source>
</evidence>
<reference evidence="9 10" key="2">
    <citation type="submission" date="2018-11" db="EMBL/GenBank/DDBJ databases">
        <authorList>
            <consortium name="Pathogen Informatics"/>
        </authorList>
    </citation>
    <scope>NUCLEOTIDE SEQUENCE [LARGE SCALE GENOMIC DNA]</scope>
    <source>
        <strain evidence="9 10">NST_G2</strain>
    </source>
</reference>
<dbReference type="EMBL" id="UYSU01033735">
    <property type="protein sequence ID" value="VDL92927.1"/>
    <property type="molecule type" value="Genomic_DNA"/>
</dbReference>
<comment type="subcellular location">
    <subcellularLocation>
        <location evidence="1">Membrane</location>
        <topology evidence="1">Multi-pass membrane protein</topology>
    </subcellularLocation>
</comment>
<evidence type="ECO:0000313" key="10">
    <source>
        <dbReference type="Proteomes" id="UP000275846"/>
    </source>
</evidence>
<keyword evidence="5 7" id="KW-0472">Membrane</keyword>
<reference evidence="11" key="1">
    <citation type="submission" date="2016-06" db="UniProtKB">
        <authorList>
            <consortium name="WormBaseParasite"/>
        </authorList>
    </citation>
    <scope>IDENTIFICATION</scope>
</reference>
<evidence type="ECO:0000256" key="6">
    <source>
        <dbReference type="ARBA" id="ARBA00023315"/>
    </source>
</evidence>
<dbReference type="STRING" id="70667.A0A183SQP4"/>
<evidence type="ECO:0000313" key="9">
    <source>
        <dbReference type="EMBL" id="VDL92927.1"/>
    </source>
</evidence>
<comment type="domain">
    <text evidence="7">The DHHC domain is required for palmitoyltransferase activity.</text>
</comment>
<proteinExistence type="inferred from homology"/>
<dbReference type="InterPro" id="IPR039859">
    <property type="entry name" value="PFA4/ZDH16/20/ERF2-like"/>
</dbReference>
<dbReference type="OrthoDB" id="331948at2759"/>
<dbReference type="Proteomes" id="UP000275846">
    <property type="component" value="Unassembled WGS sequence"/>
</dbReference>
<name>A0A183SQP4_SCHSO</name>
<dbReference type="AlphaFoldDB" id="A0A183SQP4"/>
<accession>A0A183SQP4</accession>
<evidence type="ECO:0000256" key="5">
    <source>
        <dbReference type="ARBA" id="ARBA00023136"/>
    </source>
</evidence>